<evidence type="ECO:0000313" key="5">
    <source>
        <dbReference type="Proteomes" id="UP001227831"/>
    </source>
</evidence>
<gene>
    <name evidence="4" type="ORF">RA086_11935</name>
</gene>
<dbReference type="Proteomes" id="UP001227831">
    <property type="component" value="Unassembled WGS sequence"/>
</dbReference>
<feature type="transmembrane region" description="Helical" evidence="1">
    <location>
        <begin position="240"/>
        <end position="257"/>
    </location>
</feature>
<keyword evidence="1" id="KW-1133">Transmembrane helix</keyword>
<sequence>MTTPKRYELEDDQWERIAPLFPPYRTGRPSKIDDRTAFNAILWVMRSGAAWRDLPERYGAWQTVYSRFRLWVESGLFERIFEALIDDPDMENLSLDSTIVRAHQKATGGKKNAKCLVENQAIGLSRGGRTTKIHAVVDGLGNPVRFLLTGGQVHDSRAAQTLLASLDISESNVIANKAYGTAELRQYITAESGTYTIPPKENAKNKWACDYYVYCERHLIENFFNLLKNYRRIATRYDKLAHVFLSAVYVASICILLK</sequence>
<dbReference type="InterPro" id="IPR002559">
    <property type="entry name" value="Transposase_11"/>
</dbReference>
<dbReference type="Pfam" id="PF01609">
    <property type="entry name" value="DDE_Tnp_1"/>
    <property type="match status" value="1"/>
</dbReference>
<accession>A0ABU1ABH4</accession>
<reference evidence="4 5" key="1">
    <citation type="journal article" date="2023" name="Int. J. Syst. Evol. Microbiol.">
        <title>Lactiplantibacillus brownii sp. nov., a novel psychrotolerant species isolated from sauerkraut.</title>
        <authorList>
            <person name="Heng Y.C."/>
            <person name="Silvaraju S."/>
            <person name="Lee J.K.Y."/>
            <person name="Kittelmann S."/>
        </authorList>
    </citation>
    <scope>NUCLEOTIDE SEQUENCE [LARGE SCALE GENOMIC DNA]</scope>
    <source>
        <strain evidence="4 5">WILCCON 0030</strain>
    </source>
</reference>
<dbReference type="RefSeq" id="WP_308704007.1">
    <property type="nucleotide sequence ID" value="NZ_AP027463.1"/>
</dbReference>
<comment type="caution">
    <text evidence="4">The sequence shown here is derived from an EMBL/GenBank/DDBJ whole genome shotgun (WGS) entry which is preliminary data.</text>
</comment>
<keyword evidence="1" id="KW-0812">Transmembrane</keyword>
<dbReference type="InterPro" id="IPR025161">
    <property type="entry name" value="IS402-like_dom"/>
</dbReference>
<dbReference type="EMBL" id="JAVCWF010000001">
    <property type="protein sequence ID" value="MDQ7938319.1"/>
    <property type="molecule type" value="Genomic_DNA"/>
</dbReference>
<evidence type="ECO:0000259" key="2">
    <source>
        <dbReference type="Pfam" id="PF01609"/>
    </source>
</evidence>
<dbReference type="PANTHER" id="PTHR30007:SF1">
    <property type="entry name" value="BLR1914 PROTEIN"/>
    <property type="match status" value="1"/>
</dbReference>
<feature type="domain" description="Transposase IS4-like" evidence="2">
    <location>
        <begin position="92"/>
        <end position="204"/>
    </location>
</feature>
<proteinExistence type="predicted"/>
<keyword evidence="5" id="KW-1185">Reference proteome</keyword>
<dbReference type="NCBIfam" id="NF033580">
    <property type="entry name" value="transpos_IS5_3"/>
    <property type="match status" value="1"/>
</dbReference>
<feature type="domain" description="Insertion element IS402-like" evidence="3">
    <location>
        <begin position="9"/>
        <end position="81"/>
    </location>
</feature>
<dbReference type="Pfam" id="PF13340">
    <property type="entry name" value="DUF4096"/>
    <property type="match status" value="1"/>
</dbReference>
<dbReference type="PANTHER" id="PTHR30007">
    <property type="entry name" value="PHP DOMAIN PROTEIN"/>
    <property type="match status" value="1"/>
</dbReference>
<keyword evidence="1" id="KW-0472">Membrane</keyword>
<evidence type="ECO:0000259" key="3">
    <source>
        <dbReference type="Pfam" id="PF13340"/>
    </source>
</evidence>
<organism evidence="4 5">
    <name type="scientific">Lactiplantibacillus brownii</name>
    <dbReference type="NCBI Taxonomy" id="3069269"/>
    <lineage>
        <taxon>Bacteria</taxon>
        <taxon>Bacillati</taxon>
        <taxon>Bacillota</taxon>
        <taxon>Bacilli</taxon>
        <taxon>Lactobacillales</taxon>
        <taxon>Lactobacillaceae</taxon>
        <taxon>Lactiplantibacillus</taxon>
    </lineage>
</organism>
<evidence type="ECO:0000256" key="1">
    <source>
        <dbReference type="SAM" id="Phobius"/>
    </source>
</evidence>
<evidence type="ECO:0000313" key="4">
    <source>
        <dbReference type="EMBL" id="MDQ7938319.1"/>
    </source>
</evidence>
<protein>
    <submittedName>
        <fullName evidence="4">IS5 family transposase</fullName>
    </submittedName>
</protein>
<name>A0ABU1ABH4_9LACO</name>